<reference evidence="2 3" key="1">
    <citation type="submission" date="2019-03" db="EMBL/GenBank/DDBJ databases">
        <title>Genomic Encyclopedia of Archaeal and Bacterial Type Strains, Phase II (KMG-II): from individual species to whole genera.</title>
        <authorList>
            <person name="Goeker M."/>
        </authorList>
    </citation>
    <scope>NUCLEOTIDE SEQUENCE [LARGE SCALE GENOMIC DNA]</scope>
    <source>
        <strain evidence="2 3">DSM 19035</strain>
    </source>
</reference>
<keyword evidence="2" id="KW-0269">Exonuclease</keyword>
<keyword evidence="2" id="KW-0540">Nuclease</keyword>
<evidence type="ECO:0000259" key="1">
    <source>
        <dbReference type="Pfam" id="PF03372"/>
    </source>
</evidence>
<dbReference type="AlphaFoldDB" id="A0A4R6SZI5"/>
<keyword evidence="2" id="KW-0378">Hydrolase</keyword>
<dbReference type="Gene3D" id="3.60.10.10">
    <property type="entry name" value="Endonuclease/exonuclease/phosphatase"/>
    <property type="match status" value="1"/>
</dbReference>
<dbReference type="InterPro" id="IPR036691">
    <property type="entry name" value="Endo/exonu/phosph_ase_sf"/>
</dbReference>
<dbReference type="OrthoDB" id="9793162at2"/>
<dbReference type="EMBL" id="SNYC01000003">
    <property type="protein sequence ID" value="TDQ11497.1"/>
    <property type="molecule type" value="Genomic_DNA"/>
</dbReference>
<dbReference type="PANTHER" id="PTHR12121:SF36">
    <property type="entry name" value="ENDONUCLEASE_EXONUCLEASE_PHOSPHATASE DOMAIN-CONTAINING PROTEIN"/>
    <property type="match status" value="1"/>
</dbReference>
<dbReference type="SUPFAM" id="SSF56219">
    <property type="entry name" value="DNase I-like"/>
    <property type="match status" value="1"/>
</dbReference>
<proteinExistence type="predicted"/>
<comment type="caution">
    <text evidence="2">The sequence shown here is derived from an EMBL/GenBank/DDBJ whole genome shotgun (WGS) entry which is preliminary data.</text>
</comment>
<protein>
    <submittedName>
        <fullName evidence="2">Endonuclease/exonuclease/phosphatase family metal-dependent hydrolase</fullName>
    </submittedName>
</protein>
<dbReference type="Pfam" id="PF03372">
    <property type="entry name" value="Exo_endo_phos"/>
    <property type="match status" value="1"/>
</dbReference>
<accession>A0A4R6SZI5</accession>
<dbReference type="CDD" id="cd09083">
    <property type="entry name" value="EEP-1"/>
    <property type="match status" value="1"/>
</dbReference>
<sequence>MKKIFQIILIICLSAGYSKGQQLTVATYNLRGDDLRDVGNEWTSRKFMVTDQIQKHQFDIIGMQETNANMAGYLTSVLPKFDSIGVFMNIGTGILYNKERLQLKDHGFFWLSPTPDVESKGWDAKYKRICVWGKFKDLITGGEYYFFNSHFDHIGIAARTNSTKLILQRIKEMAGNTPVVLLGDLNTTQYDPNYMLFNNSGLKDSYNLAVNIREKERGTGNGFNINRRQRIRVDYIFLSQTLKAYEYNVLTDLYNNHTASDHYCVMATIGIKANEAGDLYRQFPEDFENITKTGYAREKVAARTGSWIFEGATLGGSSGNDKPTSGTYAVRMVNGNTTPAYLQMDFDITEGASKVILQHGLYATDSVSRWQLEYSTNQGSSWTPTGPVVVTHQGNKQQAVFIMDLRGKIRFRIHKLELGVDNNGRLSIDDIAIYKRQNTGAEQKNVNLLAWQFDLSTANKEQGANSSFNNKAINKSTLTRGDGLIAKNAGSYPIRLSNGFIAAANTPSSVSASDTSTAISNKLYLEFKVNPVKMNQVSLSTLDVRLMTTGKNKKLFYWKYSLDGSNYKSLAKPYEFTGVFPASQHTINLSVYPELQKLTAEQTVYFRLYVNGLNGVEDMVGIGCFERINKNTFWANPDITKDYVLQLQGFTEAIKKSK</sequence>
<dbReference type="GO" id="GO:0004519">
    <property type="term" value="F:endonuclease activity"/>
    <property type="evidence" value="ECO:0007669"/>
    <property type="project" value="UniProtKB-KW"/>
</dbReference>
<dbReference type="InterPro" id="IPR005135">
    <property type="entry name" value="Endo/exonuclease/phosphatase"/>
</dbReference>
<dbReference type="RefSeq" id="WP_133574568.1">
    <property type="nucleotide sequence ID" value="NZ_SNYC01000003.1"/>
</dbReference>
<dbReference type="PANTHER" id="PTHR12121">
    <property type="entry name" value="CARBON CATABOLITE REPRESSOR PROTEIN 4"/>
    <property type="match status" value="1"/>
</dbReference>
<dbReference type="InterPro" id="IPR050410">
    <property type="entry name" value="CCR4/nocturin_mRNA_transcr"/>
</dbReference>
<organism evidence="2 3">
    <name type="scientific">Pedobacter metabolipauper</name>
    <dbReference type="NCBI Taxonomy" id="425513"/>
    <lineage>
        <taxon>Bacteria</taxon>
        <taxon>Pseudomonadati</taxon>
        <taxon>Bacteroidota</taxon>
        <taxon>Sphingobacteriia</taxon>
        <taxon>Sphingobacteriales</taxon>
        <taxon>Sphingobacteriaceae</taxon>
        <taxon>Pedobacter</taxon>
    </lineage>
</organism>
<keyword evidence="3" id="KW-1185">Reference proteome</keyword>
<dbReference type="Proteomes" id="UP000295620">
    <property type="component" value="Unassembled WGS sequence"/>
</dbReference>
<keyword evidence="2" id="KW-0255">Endonuclease</keyword>
<name>A0A4R6SZI5_9SPHI</name>
<dbReference type="GO" id="GO:0000175">
    <property type="term" value="F:3'-5'-RNA exonuclease activity"/>
    <property type="evidence" value="ECO:0007669"/>
    <property type="project" value="TreeGrafter"/>
</dbReference>
<feature type="domain" description="Endonuclease/exonuclease/phosphatase" evidence="1">
    <location>
        <begin position="26"/>
        <end position="262"/>
    </location>
</feature>
<evidence type="ECO:0000313" key="2">
    <source>
        <dbReference type="EMBL" id="TDQ11497.1"/>
    </source>
</evidence>
<evidence type="ECO:0000313" key="3">
    <source>
        <dbReference type="Proteomes" id="UP000295620"/>
    </source>
</evidence>
<gene>
    <name evidence="2" type="ORF">ATK78_0620</name>
</gene>